<feature type="domain" description="Transposase DDE" evidence="1">
    <location>
        <begin position="4"/>
        <end position="261"/>
    </location>
</feature>
<name>T0YZE7_9ZZZZ</name>
<proteinExistence type="predicted"/>
<dbReference type="InterPro" id="IPR025668">
    <property type="entry name" value="Tnp_DDE_dom"/>
</dbReference>
<evidence type="ECO:0000259" key="1">
    <source>
        <dbReference type="Pfam" id="PF13701"/>
    </source>
</evidence>
<reference evidence="2" key="2">
    <citation type="journal article" date="2014" name="ISME J.">
        <title>Microbial stratification in low pH oxic and suboxic macroscopic growths along an acid mine drainage.</title>
        <authorList>
            <person name="Mendez-Garcia C."/>
            <person name="Mesa V."/>
            <person name="Sprenger R.R."/>
            <person name="Richter M."/>
            <person name="Diez M.S."/>
            <person name="Solano J."/>
            <person name="Bargiela R."/>
            <person name="Golyshina O.V."/>
            <person name="Manteca A."/>
            <person name="Ramos J.L."/>
            <person name="Gallego J.R."/>
            <person name="Llorente I."/>
            <person name="Martins Dos Santos V.A."/>
            <person name="Jensen O.N."/>
            <person name="Pelaez A.I."/>
            <person name="Sanchez J."/>
            <person name="Ferrer M."/>
        </authorList>
    </citation>
    <scope>NUCLEOTIDE SEQUENCE</scope>
</reference>
<gene>
    <name evidence="2" type="ORF">B1A_17638</name>
</gene>
<evidence type="ECO:0000313" key="2">
    <source>
        <dbReference type="EMBL" id="EQD37317.1"/>
    </source>
</evidence>
<accession>T0YZE7</accession>
<dbReference type="Pfam" id="PF13701">
    <property type="entry name" value="DDE_Tnp_1_4"/>
    <property type="match status" value="1"/>
</dbReference>
<protein>
    <submittedName>
        <fullName evidence="2">Transposase, IS4 family protein</fullName>
    </submittedName>
</protein>
<dbReference type="EMBL" id="AUZX01012976">
    <property type="protein sequence ID" value="EQD37317.1"/>
    <property type="molecule type" value="Genomic_DNA"/>
</dbReference>
<reference evidence="2" key="1">
    <citation type="submission" date="2013-08" db="EMBL/GenBank/DDBJ databases">
        <authorList>
            <person name="Mendez C."/>
            <person name="Richter M."/>
            <person name="Ferrer M."/>
            <person name="Sanchez J."/>
        </authorList>
    </citation>
    <scope>NUCLEOTIDE SEQUENCE</scope>
</reference>
<organism evidence="2">
    <name type="scientific">mine drainage metagenome</name>
    <dbReference type="NCBI Taxonomy" id="410659"/>
    <lineage>
        <taxon>unclassified sequences</taxon>
        <taxon>metagenomes</taxon>
        <taxon>ecological metagenomes</taxon>
    </lineage>
</organism>
<dbReference type="AlphaFoldDB" id="T0YZE7"/>
<comment type="caution">
    <text evidence="2">The sequence shown here is derived from an EMBL/GenBank/DDBJ whole genome shotgun (WGS) entry which is preliminary data.</text>
</comment>
<sequence>MTHYGGAYFFHEFLQVLQVRDFLARHLAYPRRNHRYSLSQMILALVYPIVLGLDRLETASFLRFNGTFQYLTGLPSFPDPQTLRRFLHQAPDSFLEQMHRVNDRLLQSFIHRPDHRSRLIFDLDSSVVTVFGRQQKAEVGYNPRYRGKRSYNPLLCLEANSSYLWDTELRPGNAGTWDGSVELLASCFVNAPPDIRELRVRADAGFGFNPVLEILEARAAQYAVVARLTQAFKRLLPGLRYESVNKQWEMAEFDHRSHGWPH</sequence>
<feature type="non-terminal residue" evidence="2">
    <location>
        <position position="262"/>
    </location>
</feature>